<evidence type="ECO:0000256" key="6">
    <source>
        <dbReference type="ARBA" id="ARBA00022840"/>
    </source>
</evidence>
<organism evidence="9 10">
    <name type="scientific">Wansuia hejianensis</name>
    <dbReference type="NCBI Taxonomy" id="2763667"/>
    <lineage>
        <taxon>Bacteria</taxon>
        <taxon>Bacillati</taxon>
        <taxon>Bacillota</taxon>
        <taxon>Clostridia</taxon>
        <taxon>Lachnospirales</taxon>
        <taxon>Lachnospiraceae</taxon>
        <taxon>Wansuia</taxon>
    </lineage>
</organism>
<keyword evidence="7" id="KW-0472">Membrane</keyword>
<dbReference type="Pfam" id="PF00005">
    <property type="entry name" value="ABC_tran"/>
    <property type="match status" value="1"/>
</dbReference>
<dbReference type="PANTHER" id="PTHR43297:SF2">
    <property type="entry name" value="DIPEPTIDE TRANSPORT ATP-BINDING PROTEIN DPPD"/>
    <property type="match status" value="1"/>
</dbReference>
<dbReference type="GO" id="GO:0005524">
    <property type="term" value="F:ATP binding"/>
    <property type="evidence" value="ECO:0007669"/>
    <property type="project" value="UniProtKB-KW"/>
</dbReference>
<dbReference type="KEGG" id="whj:H9Q79_01245"/>
<evidence type="ECO:0000256" key="3">
    <source>
        <dbReference type="ARBA" id="ARBA00022448"/>
    </source>
</evidence>
<keyword evidence="10" id="KW-1185">Reference proteome</keyword>
<dbReference type="Gene3D" id="3.40.50.300">
    <property type="entry name" value="P-loop containing nucleotide triphosphate hydrolases"/>
    <property type="match status" value="1"/>
</dbReference>
<dbReference type="InterPro" id="IPR003439">
    <property type="entry name" value="ABC_transporter-like_ATP-bd"/>
</dbReference>
<dbReference type="GO" id="GO:0016887">
    <property type="term" value="F:ATP hydrolysis activity"/>
    <property type="evidence" value="ECO:0007669"/>
    <property type="project" value="InterPro"/>
</dbReference>
<comment type="subcellular location">
    <subcellularLocation>
        <location evidence="1">Cell membrane</location>
        <topology evidence="1">Peripheral membrane protein</topology>
    </subcellularLocation>
</comment>
<evidence type="ECO:0000256" key="5">
    <source>
        <dbReference type="ARBA" id="ARBA00022741"/>
    </source>
</evidence>
<dbReference type="AlphaFoldDB" id="A0A7G9GDS5"/>
<dbReference type="InterPro" id="IPR050388">
    <property type="entry name" value="ABC_Ni/Peptide_Import"/>
</dbReference>
<sequence>MSILRIENCSISYDEDKYAVEQVSLDVEEGEIVSIVGESGSGKTTLIRGVMGLLPSGGQISGGKIWFKDRELTAMTEAELQAIRGKLMAMIFQDPGLSLDPVNRIESQYRESIRTHNKRLSRDTCRDMAKKMLKAMHLTDADRVLRSYPIELSGGMKQRVGIAMGMTARPLLLLADEPTSALDVTIQAQVVREMKELRDTYGTSIVLVTHNMGVASYLSDKIGVMNQGRLVEYGTRGEVIFHPKEAYTRSLLDAVPKLGGKRYGE</sequence>
<dbReference type="InterPro" id="IPR003593">
    <property type="entry name" value="AAA+_ATPase"/>
</dbReference>
<evidence type="ECO:0000256" key="1">
    <source>
        <dbReference type="ARBA" id="ARBA00004202"/>
    </source>
</evidence>
<evidence type="ECO:0000256" key="2">
    <source>
        <dbReference type="ARBA" id="ARBA00005417"/>
    </source>
</evidence>
<keyword evidence="6 9" id="KW-0067">ATP-binding</keyword>
<dbReference type="CDD" id="cd03257">
    <property type="entry name" value="ABC_NikE_OppD_transporters"/>
    <property type="match status" value="1"/>
</dbReference>
<evidence type="ECO:0000256" key="7">
    <source>
        <dbReference type="ARBA" id="ARBA00023136"/>
    </source>
</evidence>
<gene>
    <name evidence="9" type="ORF">H9Q79_01245</name>
</gene>
<reference evidence="9 10" key="1">
    <citation type="submission" date="2020-08" db="EMBL/GenBank/DDBJ databases">
        <authorList>
            <person name="Liu C."/>
            <person name="Sun Q."/>
        </authorList>
    </citation>
    <scope>NUCLEOTIDE SEQUENCE [LARGE SCALE GENOMIC DNA]</scope>
    <source>
        <strain evidence="9 10">NSJ-29</strain>
    </source>
</reference>
<dbReference type="Proteomes" id="UP000515860">
    <property type="component" value="Chromosome"/>
</dbReference>
<name>A0A7G9GDS5_9FIRM</name>
<protein>
    <submittedName>
        <fullName evidence="9">ABC transporter ATP-binding protein</fullName>
    </submittedName>
</protein>
<comment type="similarity">
    <text evidence="2">Belongs to the ABC transporter superfamily.</text>
</comment>
<evidence type="ECO:0000256" key="4">
    <source>
        <dbReference type="ARBA" id="ARBA00022475"/>
    </source>
</evidence>
<dbReference type="InterPro" id="IPR017871">
    <property type="entry name" value="ABC_transporter-like_CS"/>
</dbReference>
<dbReference type="GO" id="GO:0005886">
    <property type="term" value="C:plasma membrane"/>
    <property type="evidence" value="ECO:0007669"/>
    <property type="project" value="UniProtKB-SubCell"/>
</dbReference>
<evidence type="ECO:0000313" key="9">
    <source>
        <dbReference type="EMBL" id="QNM08957.1"/>
    </source>
</evidence>
<feature type="domain" description="ABC transporter" evidence="8">
    <location>
        <begin position="4"/>
        <end position="252"/>
    </location>
</feature>
<keyword evidence="3" id="KW-0813">Transport</keyword>
<evidence type="ECO:0000259" key="8">
    <source>
        <dbReference type="PROSITE" id="PS50893"/>
    </source>
</evidence>
<dbReference type="PROSITE" id="PS00211">
    <property type="entry name" value="ABC_TRANSPORTER_1"/>
    <property type="match status" value="1"/>
</dbReference>
<proteinExistence type="inferred from homology"/>
<dbReference type="SMART" id="SM00382">
    <property type="entry name" value="AAA"/>
    <property type="match status" value="1"/>
</dbReference>
<dbReference type="PANTHER" id="PTHR43297">
    <property type="entry name" value="OLIGOPEPTIDE TRANSPORT ATP-BINDING PROTEIN APPD"/>
    <property type="match status" value="1"/>
</dbReference>
<keyword evidence="5" id="KW-0547">Nucleotide-binding</keyword>
<dbReference type="PROSITE" id="PS50893">
    <property type="entry name" value="ABC_TRANSPORTER_2"/>
    <property type="match status" value="1"/>
</dbReference>
<dbReference type="SUPFAM" id="SSF52540">
    <property type="entry name" value="P-loop containing nucleoside triphosphate hydrolases"/>
    <property type="match status" value="1"/>
</dbReference>
<keyword evidence="4" id="KW-1003">Cell membrane</keyword>
<dbReference type="InterPro" id="IPR027417">
    <property type="entry name" value="P-loop_NTPase"/>
</dbReference>
<dbReference type="EMBL" id="CP060635">
    <property type="protein sequence ID" value="QNM08957.1"/>
    <property type="molecule type" value="Genomic_DNA"/>
</dbReference>
<dbReference type="RefSeq" id="WP_118648485.1">
    <property type="nucleotide sequence ID" value="NZ_CP060635.1"/>
</dbReference>
<accession>A0A7G9GDS5</accession>
<evidence type="ECO:0000313" key="10">
    <source>
        <dbReference type="Proteomes" id="UP000515860"/>
    </source>
</evidence>